<feature type="transmembrane region" description="Helical" evidence="1">
    <location>
        <begin position="61"/>
        <end position="84"/>
    </location>
</feature>
<feature type="transmembrane region" description="Helical" evidence="1">
    <location>
        <begin position="96"/>
        <end position="116"/>
    </location>
</feature>
<gene>
    <name evidence="2" type="ORF">JK634_05695</name>
</gene>
<evidence type="ECO:0000256" key="1">
    <source>
        <dbReference type="SAM" id="Phobius"/>
    </source>
</evidence>
<sequence>MAGVIKFLMNVVNNLHDFLQKIFNKMGVGLNDKQLHFIIIGLLGICIFAITQLAFKKLSKYSITAISFIYTFTVLVVIVFAIEIGQKITKRGNMEFEDIVAGLMGFLYLFIIYLIIKIGKYLWNEFFSRKKSRKTRK</sequence>
<reference evidence="2" key="1">
    <citation type="submission" date="2021-01" db="EMBL/GenBank/DDBJ databases">
        <title>Genome public.</title>
        <authorList>
            <person name="Liu C."/>
            <person name="Sun Q."/>
        </authorList>
    </citation>
    <scope>NUCLEOTIDE SEQUENCE</scope>
    <source>
        <strain evidence="2">YIM B02565</strain>
    </source>
</reference>
<dbReference type="EMBL" id="JAESWA010000019">
    <property type="protein sequence ID" value="MBL4931290.1"/>
    <property type="molecule type" value="Genomic_DNA"/>
</dbReference>
<keyword evidence="3" id="KW-1185">Reference proteome</keyword>
<organism evidence="2 3">
    <name type="scientific">Clostridium paridis</name>
    <dbReference type="NCBI Taxonomy" id="2803863"/>
    <lineage>
        <taxon>Bacteria</taxon>
        <taxon>Bacillati</taxon>
        <taxon>Bacillota</taxon>
        <taxon>Clostridia</taxon>
        <taxon>Eubacteriales</taxon>
        <taxon>Clostridiaceae</taxon>
        <taxon>Clostridium</taxon>
    </lineage>
</organism>
<evidence type="ECO:0000313" key="2">
    <source>
        <dbReference type="EMBL" id="MBL4931290.1"/>
    </source>
</evidence>
<accession>A0A937K4J7</accession>
<keyword evidence="1" id="KW-1133">Transmembrane helix</keyword>
<keyword evidence="1" id="KW-0472">Membrane</keyword>
<name>A0A937K4J7_9CLOT</name>
<dbReference type="AlphaFoldDB" id="A0A937K4J7"/>
<dbReference type="RefSeq" id="WP_202766674.1">
    <property type="nucleotide sequence ID" value="NZ_JAESWA010000019.1"/>
</dbReference>
<proteinExistence type="predicted"/>
<protein>
    <submittedName>
        <fullName evidence="2">Uncharacterized protein</fullName>
    </submittedName>
</protein>
<comment type="caution">
    <text evidence="2">The sequence shown here is derived from an EMBL/GenBank/DDBJ whole genome shotgun (WGS) entry which is preliminary data.</text>
</comment>
<keyword evidence="1" id="KW-0812">Transmembrane</keyword>
<dbReference type="Proteomes" id="UP000623681">
    <property type="component" value="Unassembled WGS sequence"/>
</dbReference>
<evidence type="ECO:0000313" key="3">
    <source>
        <dbReference type="Proteomes" id="UP000623681"/>
    </source>
</evidence>
<feature type="transmembrane region" description="Helical" evidence="1">
    <location>
        <begin position="35"/>
        <end position="55"/>
    </location>
</feature>